<dbReference type="Gene3D" id="3.40.50.1820">
    <property type="entry name" value="alpha/beta hydrolase"/>
    <property type="match status" value="1"/>
</dbReference>
<evidence type="ECO:0000256" key="7">
    <source>
        <dbReference type="ARBA" id="ARBA00023326"/>
    </source>
</evidence>
<dbReference type="PANTHER" id="PTHR38050:SF2">
    <property type="entry name" value="FERULOYL ESTERASE C-RELATED"/>
    <property type="match status" value="1"/>
</dbReference>
<evidence type="ECO:0000313" key="10">
    <source>
        <dbReference type="Proteomes" id="UP000718564"/>
    </source>
</evidence>
<dbReference type="InterPro" id="IPR002925">
    <property type="entry name" value="Dienelactn_hydro"/>
</dbReference>
<gene>
    <name evidence="9" type="ORF">DP116_27585</name>
</gene>
<comment type="caution">
    <text evidence="9">The sequence shown here is derived from an EMBL/GenBank/DDBJ whole genome shotgun (WGS) entry which is preliminary data.</text>
</comment>
<dbReference type="InterPro" id="IPR029058">
    <property type="entry name" value="AB_hydrolase_fold"/>
</dbReference>
<evidence type="ECO:0000259" key="8">
    <source>
        <dbReference type="Pfam" id="PF01738"/>
    </source>
</evidence>
<name>A0ABX1PHN4_9CYAN</name>
<keyword evidence="4" id="KW-0732">Signal</keyword>
<comment type="subcellular location">
    <subcellularLocation>
        <location evidence="1">Secreted</location>
    </subcellularLocation>
</comment>
<evidence type="ECO:0000256" key="6">
    <source>
        <dbReference type="ARBA" id="ARBA00023277"/>
    </source>
</evidence>
<evidence type="ECO:0000256" key="3">
    <source>
        <dbReference type="ARBA" id="ARBA00022651"/>
    </source>
</evidence>
<dbReference type="EMBL" id="QMEB01000364">
    <property type="protein sequence ID" value="NMG22985.1"/>
    <property type="molecule type" value="Genomic_DNA"/>
</dbReference>
<keyword evidence="7" id="KW-0624">Polysaccharide degradation</keyword>
<evidence type="ECO:0000256" key="5">
    <source>
        <dbReference type="ARBA" id="ARBA00022801"/>
    </source>
</evidence>
<evidence type="ECO:0000256" key="1">
    <source>
        <dbReference type="ARBA" id="ARBA00004613"/>
    </source>
</evidence>
<keyword evidence="6" id="KW-0119">Carbohydrate metabolism</keyword>
<dbReference type="PANTHER" id="PTHR38050">
    <property type="match status" value="1"/>
</dbReference>
<keyword evidence="3" id="KW-0858">Xylan degradation</keyword>
<keyword evidence="10" id="KW-1185">Reference proteome</keyword>
<dbReference type="SUPFAM" id="SSF53474">
    <property type="entry name" value="alpha/beta-Hydrolases"/>
    <property type="match status" value="1"/>
</dbReference>
<dbReference type="Pfam" id="PF01738">
    <property type="entry name" value="DLH"/>
    <property type="match status" value="1"/>
</dbReference>
<dbReference type="InterPro" id="IPR043595">
    <property type="entry name" value="FaeB/C/D"/>
</dbReference>
<evidence type="ECO:0000256" key="2">
    <source>
        <dbReference type="ARBA" id="ARBA00022525"/>
    </source>
</evidence>
<reference evidence="9 10" key="1">
    <citation type="submission" date="2018-06" db="EMBL/GenBank/DDBJ databases">
        <title>Comparative genomics of Brasilonema spp. strains.</title>
        <authorList>
            <person name="Alvarenga D.O."/>
            <person name="Fiore M.F."/>
            <person name="Varani A.M."/>
        </authorList>
    </citation>
    <scope>NUCLEOTIDE SEQUENCE [LARGE SCALE GENOMIC DNA]</scope>
    <source>
        <strain evidence="9 10">SPC951</strain>
    </source>
</reference>
<keyword evidence="2" id="KW-0964">Secreted</keyword>
<sequence>MSLVTACESMQAQQMTSRQGKVVYGESNGELTDQGYARTYDIYTPKSYSPSRPMPLVLVFHGDEGSGRSISNVSQFNTLAEQKGFLVAYPDGIDQRWSLRKTSKRNIDDVSFVKNFINHLEQVRNIDSRRIYATGFSRGGILTQALTCQLSDRIAAFASVAGSLPRRLKQTCQPQMPVSMLMINGTNDQSVHYQGDEKTQKGALVSIPEAVNFWRDHNQCPAYTAKNVAFVAGNQSDAPAGSRARRDRSKVKTYSYSGCSGGSEVVQLAVVDGGHLWYGGTSSDKDVNEFNKDLGLDSTQTIWNFFERHSLPFV</sequence>
<proteinExistence type="predicted"/>
<dbReference type="Proteomes" id="UP000718564">
    <property type="component" value="Unassembled WGS sequence"/>
</dbReference>
<organism evidence="9 10">
    <name type="scientific">Brasilonema bromeliae SPC951</name>
    <dbReference type="NCBI Taxonomy" id="385972"/>
    <lineage>
        <taxon>Bacteria</taxon>
        <taxon>Bacillati</taxon>
        <taxon>Cyanobacteriota</taxon>
        <taxon>Cyanophyceae</taxon>
        <taxon>Nostocales</taxon>
        <taxon>Scytonemataceae</taxon>
        <taxon>Brasilonema</taxon>
        <taxon>Bromeliae group (in: Brasilonema)</taxon>
    </lineage>
</organism>
<accession>A0ABX1PHN4</accession>
<keyword evidence="5" id="KW-0378">Hydrolase</keyword>
<protein>
    <recommendedName>
        <fullName evidence="8">Dienelactone hydrolase domain-containing protein</fullName>
    </recommendedName>
</protein>
<evidence type="ECO:0000313" key="9">
    <source>
        <dbReference type="EMBL" id="NMG22985.1"/>
    </source>
</evidence>
<feature type="domain" description="Dienelactone hydrolase" evidence="8">
    <location>
        <begin position="54"/>
        <end position="201"/>
    </location>
</feature>
<evidence type="ECO:0000256" key="4">
    <source>
        <dbReference type="ARBA" id="ARBA00022729"/>
    </source>
</evidence>